<proteinExistence type="predicted"/>
<organism evidence="1 2">
    <name type="scientific">Mytilus edulis</name>
    <name type="common">Blue mussel</name>
    <dbReference type="NCBI Taxonomy" id="6550"/>
    <lineage>
        <taxon>Eukaryota</taxon>
        <taxon>Metazoa</taxon>
        <taxon>Spiralia</taxon>
        <taxon>Lophotrochozoa</taxon>
        <taxon>Mollusca</taxon>
        <taxon>Bivalvia</taxon>
        <taxon>Autobranchia</taxon>
        <taxon>Pteriomorphia</taxon>
        <taxon>Mytilida</taxon>
        <taxon>Mytiloidea</taxon>
        <taxon>Mytilidae</taxon>
        <taxon>Mytilinae</taxon>
        <taxon>Mytilus</taxon>
    </lineage>
</organism>
<dbReference type="SUPFAM" id="SSF63825">
    <property type="entry name" value="YWTD domain"/>
    <property type="match status" value="1"/>
</dbReference>
<evidence type="ECO:0000313" key="1">
    <source>
        <dbReference type="EMBL" id="CAG2198914.1"/>
    </source>
</evidence>
<evidence type="ECO:0000313" key="2">
    <source>
        <dbReference type="Proteomes" id="UP000683360"/>
    </source>
</evidence>
<reference evidence="1" key="1">
    <citation type="submission" date="2021-03" db="EMBL/GenBank/DDBJ databases">
        <authorList>
            <person name="Bekaert M."/>
        </authorList>
    </citation>
    <scope>NUCLEOTIDE SEQUENCE</scope>
</reference>
<comment type="caution">
    <text evidence="1">The sequence shown here is derived from an EMBL/GenBank/DDBJ whole genome shotgun (WGS) entry which is preliminary data.</text>
</comment>
<dbReference type="InterPro" id="IPR011042">
    <property type="entry name" value="6-blade_b-propeller_TolB-like"/>
</dbReference>
<sequence>MPLPRVRPYDVTSLDDSTVAISTWEKNVIHVVDINSGTITECIRGNFCGGITRRGNTLVCCLRSNEIKTVDLRTNTVSPLISNVAIHPETYVTTSANKLFVTHRSNNTVTCYNMNGDNEWQYFDPSKVTSPLGVTVDRYNNVYVSCFGHNSVVLISPDGKQARTILDARDGLFDPYCVNFQNQTNLLGTSYTGDAFLYNIS</sequence>
<dbReference type="Proteomes" id="UP000683360">
    <property type="component" value="Unassembled WGS sequence"/>
</dbReference>
<dbReference type="OrthoDB" id="6103579at2759"/>
<dbReference type="Gene3D" id="2.120.10.30">
    <property type="entry name" value="TolB, C-terminal domain"/>
    <property type="match status" value="1"/>
</dbReference>
<keyword evidence="2" id="KW-1185">Reference proteome</keyword>
<protein>
    <submittedName>
        <fullName evidence="1">Uncharacterized protein</fullName>
    </submittedName>
</protein>
<dbReference type="EMBL" id="CAJPWZ010000703">
    <property type="protein sequence ID" value="CAG2198914.1"/>
    <property type="molecule type" value="Genomic_DNA"/>
</dbReference>
<dbReference type="AlphaFoldDB" id="A0A8S3QQJ6"/>
<gene>
    <name evidence="1" type="ORF">MEDL_13636</name>
</gene>
<accession>A0A8S3QQJ6</accession>
<name>A0A8S3QQJ6_MYTED</name>